<evidence type="ECO:0000313" key="3">
    <source>
        <dbReference type="EMBL" id="MDA0563848.1"/>
    </source>
</evidence>
<reference evidence="3" key="1">
    <citation type="submission" date="2021-10" db="EMBL/GenBank/DDBJ databases">
        <title>Streptomonospora sp. nov., isolated from mangrove soil.</title>
        <authorList>
            <person name="Chen X."/>
            <person name="Ge X."/>
            <person name="Liu W."/>
        </authorList>
    </citation>
    <scope>NUCLEOTIDE SEQUENCE</scope>
    <source>
        <strain evidence="3">S1-112</strain>
    </source>
</reference>
<dbReference type="AlphaFoldDB" id="A0A9X3SCM4"/>
<name>A0A9X3SCM4_9ACTN</name>
<dbReference type="EMBL" id="JAJAQC010000007">
    <property type="protein sequence ID" value="MDA0563848.1"/>
    <property type="molecule type" value="Genomic_DNA"/>
</dbReference>
<keyword evidence="4" id="KW-1185">Reference proteome</keyword>
<protein>
    <submittedName>
        <fullName evidence="3">Uncharacterized protein</fullName>
    </submittedName>
</protein>
<comment type="caution">
    <text evidence="3">The sequence shown here is derived from an EMBL/GenBank/DDBJ whole genome shotgun (WGS) entry which is preliminary data.</text>
</comment>
<accession>A0A9X3SCM4</accession>
<keyword evidence="2" id="KW-0472">Membrane</keyword>
<feature type="transmembrane region" description="Helical" evidence="2">
    <location>
        <begin position="35"/>
        <end position="55"/>
    </location>
</feature>
<feature type="region of interest" description="Disordered" evidence="1">
    <location>
        <begin position="95"/>
        <end position="115"/>
    </location>
</feature>
<gene>
    <name evidence="3" type="ORF">LG943_05830</name>
</gene>
<dbReference type="RefSeq" id="WP_270071133.1">
    <property type="nucleotide sequence ID" value="NZ_JAJAQC010000007.1"/>
</dbReference>
<keyword evidence="2" id="KW-0812">Transmembrane</keyword>
<dbReference type="Proteomes" id="UP001140076">
    <property type="component" value="Unassembled WGS sequence"/>
</dbReference>
<keyword evidence="2" id="KW-1133">Transmembrane helix</keyword>
<evidence type="ECO:0000313" key="4">
    <source>
        <dbReference type="Proteomes" id="UP001140076"/>
    </source>
</evidence>
<proteinExistence type="predicted"/>
<feature type="region of interest" description="Disordered" evidence="1">
    <location>
        <begin position="58"/>
        <end position="77"/>
    </location>
</feature>
<sequence length="115" mass="11069">MATGRAAAVGAGAAFVLAALAGVLGNQLAVGAPWAWAGFAAAVAAGAAVTAWAALPAPEAGCGTTDGHPAPAPGESRIARQHNVARDSGRVFAAQDGDVVIRPRPGGAESGPPPR</sequence>
<evidence type="ECO:0000256" key="1">
    <source>
        <dbReference type="SAM" id="MobiDB-lite"/>
    </source>
</evidence>
<evidence type="ECO:0000256" key="2">
    <source>
        <dbReference type="SAM" id="Phobius"/>
    </source>
</evidence>
<organism evidence="3 4">
    <name type="scientific">Streptomonospora mangrovi</name>
    <dbReference type="NCBI Taxonomy" id="2883123"/>
    <lineage>
        <taxon>Bacteria</taxon>
        <taxon>Bacillati</taxon>
        <taxon>Actinomycetota</taxon>
        <taxon>Actinomycetes</taxon>
        <taxon>Streptosporangiales</taxon>
        <taxon>Nocardiopsidaceae</taxon>
        <taxon>Streptomonospora</taxon>
    </lineage>
</organism>